<dbReference type="EMBL" id="AP026867">
    <property type="protein sequence ID" value="BDS10436.1"/>
    <property type="molecule type" value="Genomic_DNA"/>
</dbReference>
<dbReference type="Proteomes" id="UP001060919">
    <property type="component" value="Chromosome"/>
</dbReference>
<evidence type="ECO:0000313" key="3">
    <source>
        <dbReference type="Proteomes" id="UP001060919"/>
    </source>
</evidence>
<reference evidence="2" key="1">
    <citation type="submission" date="2022-09" db="EMBL/GenBank/DDBJ databases">
        <title>Aureispira anguillicida sp. nov., isolated from Leptocephalus of Japanese eel Anguilla japonica.</title>
        <authorList>
            <person name="Yuasa K."/>
            <person name="Mekata T."/>
            <person name="Ikunari K."/>
        </authorList>
    </citation>
    <scope>NUCLEOTIDE SEQUENCE</scope>
    <source>
        <strain evidence="2">EL160426</strain>
    </source>
</reference>
<gene>
    <name evidence="2" type="ORF">AsAng_0011440</name>
</gene>
<dbReference type="KEGG" id="aup:AsAng_0011440"/>
<name>A0A916DRV9_9BACT</name>
<accession>A0A916DRV9</accession>
<dbReference type="Gene3D" id="3.40.1000.10">
    <property type="entry name" value="Mog1/PsbP, alpha/beta/alpha sandwich"/>
    <property type="match status" value="1"/>
</dbReference>
<evidence type="ECO:0008006" key="4">
    <source>
        <dbReference type="Google" id="ProtNLM"/>
    </source>
</evidence>
<protein>
    <recommendedName>
        <fullName evidence="4">PsbP C-terminal domain-containing protein</fullName>
    </recommendedName>
</protein>
<sequence>MKKIILLAILLISSLQCSFGQERQVNQPPKKNKNWVIDENASYYIEYPKEWKIDKSGTMGTSLILFSPITSSEDSFSENVNLMIQDLGGMDINLDEFVELSEKQVKTLITDGNIELSKRINASNGTFHKIIYTGKQGILKLKFEQYYWMVDEKAYILTLTCGDDTFEEFQIAGEKILDSFRIK</sequence>
<feature type="signal peptide" evidence="1">
    <location>
        <begin position="1"/>
        <end position="20"/>
    </location>
</feature>
<feature type="chain" id="PRO_5037433934" description="PsbP C-terminal domain-containing protein" evidence="1">
    <location>
        <begin position="21"/>
        <end position="183"/>
    </location>
</feature>
<organism evidence="2 3">
    <name type="scientific">Aureispira anguillae</name>
    <dbReference type="NCBI Taxonomy" id="2864201"/>
    <lineage>
        <taxon>Bacteria</taxon>
        <taxon>Pseudomonadati</taxon>
        <taxon>Bacteroidota</taxon>
        <taxon>Saprospiria</taxon>
        <taxon>Saprospirales</taxon>
        <taxon>Saprospiraceae</taxon>
        <taxon>Aureispira</taxon>
    </lineage>
</organism>
<keyword evidence="3" id="KW-1185">Reference proteome</keyword>
<proteinExistence type="predicted"/>
<dbReference type="RefSeq" id="WP_264791747.1">
    <property type="nucleotide sequence ID" value="NZ_AP026867.1"/>
</dbReference>
<evidence type="ECO:0000256" key="1">
    <source>
        <dbReference type="SAM" id="SignalP"/>
    </source>
</evidence>
<keyword evidence="1" id="KW-0732">Signal</keyword>
<evidence type="ECO:0000313" key="2">
    <source>
        <dbReference type="EMBL" id="BDS10436.1"/>
    </source>
</evidence>
<dbReference type="AlphaFoldDB" id="A0A916DRV9"/>